<dbReference type="PANTHER" id="PTHR22916:SF51">
    <property type="entry name" value="GLYCOSYLTRANSFERASE EPSH-RELATED"/>
    <property type="match status" value="1"/>
</dbReference>
<dbReference type="InterPro" id="IPR029044">
    <property type="entry name" value="Nucleotide-diphossugar_trans"/>
</dbReference>
<feature type="domain" description="Glycosyltransferase 2-like" evidence="3">
    <location>
        <begin position="9"/>
        <end position="143"/>
    </location>
</feature>
<protein>
    <submittedName>
        <fullName evidence="4">Glycosyltransferase</fullName>
    </submittedName>
    <submittedName>
        <fullName evidence="6">Putative glycosyl transferase</fullName>
        <ecNumber evidence="6">2.4.1.-</ecNumber>
    </submittedName>
</protein>
<dbReference type="Proteomes" id="UP001171165">
    <property type="component" value="Unassembled WGS sequence"/>
</dbReference>
<dbReference type="STRING" id="584.AOUC001_02510"/>
<keyword evidence="1 6" id="KW-0328">Glycosyltransferase</keyword>
<dbReference type="EC" id="2.4.1.-" evidence="6"/>
<proteinExistence type="predicted"/>
<dbReference type="PANTHER" id="PTHR22916">
    <property type="entry name" value="GLYCOSYLTRANSFERASE"/>
    <property type="match status" value="1"/>
</dbReference>
<dbReference type="RefSeq" id="WP_004245683.1">
    <property type="nucleotide sequence ID" value="NZ_ABFDCH020000068.1"/>
</dbReference>
<dbReference type="SUPFAM" id="SSF53448">
    <property type="entry name" value="Nucleotide-diphospho-sugar transferases"/>
    <property type="match status" value="1"/>
</dbReference>
<dbReference type="EMBL" id="ABKSPD020000018">
    <property type="protein sequence ID" value="EKW9777839.1"/>
    <property type="molecule type" value="Genomic_DNA"/>
</dbReference>
<dbReference type="Gene3D" id="3.90.550.10">
    <property type="entry name" value="Spore Coat Polysaccharide Biosynthesis Protein SpsA, Chain A"/>
    <property type="match status" value="1"/>
</dbReference>
<reference evidence="6 8" key="2">
    <citation type="submission" date="2018-06" db="EMBL/GenBank/DDBJ databases">
        <authorList>
            <consortium name="Pathogen Informatics"/>
            <person name="Doyle S."/>
        </authorList>
    </citation>
    <scope>NUCLEOTIDE SEQUENCE [LARGE SCALE GENOMIC DNA]</scope>
    <source>
        <strain evidence="6 8">NCTC11938</strain>
    </source>
</reference>
<organism evidence="6 8">
    <name type="scientific">Proteus mirabilis</name>
    <dbReference type="NCBI Taxonomy" id="584"/>
    <lineage>
        <taxon>Bacteria</taxon>
        <taxon>Pseudomonadati</taxon>
        <taxon>Pseudomonadota</taxon>
        <taxon>Gammaproteobacteria</taxon>
        <taxon>Enterobacterales</taxon>
        <taxon>Morganellaceae</taxon>
        <taxon>Proteus</taxon>
    </lineage>
</organism>
<dbReference type="KEGG" id="pvl:AOB99_14220"/>
<evidence type="ECO:0000256" key="2">
    <source>
        <dbReference type="ARBA" id="ARBA00022679"/>
    </source>
</evidence>
<evidence type="ECO:0000256" key="1">
    <source>
        <dbReference type="ARBA" id="ARBA00022676"/>
    </source>
</evidence>
<keyword evidence="2 6" id="KW-0808">Transferase</keyword>
<dbReference type="InterPro" id="IPR001173">
    <property type="entry name" value="Glyco_trans_2-like"/>
</dbReference>
<dbReference type="Pfam" id="PF00535">
    <property type="entry name" value="Glycos_transf_2"/>
    <property type="match status" value="1"/>
</dbReference>
<accession>A0A1Z1SRE5</accession>
<evidence type="ECO:0000313" key="6">
    <source>
        <dbReference type="EMBL" id="SUC38428.1"/>
    </source>
</evidence>
<sequence length="330" mass="38705">MSSSFPQLSIVVAVFNGEKFLPQFFNCLHAQQLENWELILVDDGSTDNSRQILDKWEKHFPNVTILTQENQGVSVARNTGFAVAKGEYVAFPDIDDVIDKRMYPRLLEIAKADNLDVATCNGNYVYDDKNRPTRPIFPSTRLTTTEVLTGPQWLERALESKKFLHVTWLNIYRRQFLLEHGYYFEPGLHHQDIPWTTEVLLTAKRVKYIDERYYDYFIHSGSVSHTTPDDRIHVRTIYNYMKILEMLDAINQRHAEIAKTINACYWQIAKEGLGIIHSIDAISSPETKKQIVKVFFERGIWALIWKNAKDFRLKWRLGRRYFRLKKILAE</sequence>
<dbReference type="EMBL" id="UGTS01000005">
    <property type="protein sequence ID" value="SUC38428.1"/>
    <property type="molecule type" value="Genomic_DNA"/>
</dbReference>
<dbReference type="NCBIfam" id="NF007482">
    <property type="entry name" value="PRK10073.1"/>
    <property type="match status" value="1"/>
</dbReference>
<evidence type="ECO:0000259" key="3">
    <source>
        <dbReference type="Pfam" id="PF00535"/>
    </source>
</evidence>
<name>A0A1Z1SRE5_PROMI</name>
<evidence type="ECO:0000313" key="4">
    <source>
        <dbReference type="EMBL" id="ARX33548.1"/>
    </source>
</evidence>
<dbReference type="CDD" id="cd00761">
    <property type="entry name" value="Glyco_tranf_GTA_type"/>
    <property type="match status" value="1"/>
</dbReference>
<gene>
    <name evidence="6" type="primary">pgaC</name>
    <name evidence="4" type="ORF">AM402_05080</name>
    <name evidence="6" type="ORF">NCTC11938_02695</name>
    <name evidence="5" type="ORF">PW210_003718</name>
</gene>
<reference evidence="5" key="3">
    <citation type="submission" date="2023-06" db="EMBL/GenBank/DDBJ databases">
        <authorList>
            <consortium name="Clinical and Environmental Microbiology Branch: Whole genome sequencing antimicrobial resistance pathogens in the healthcare setting"/>
        </authorList>
    </citation>
    <scope>NUCLEOTIDE SEQUENCE</scope>
    <source>
        <strain evidence="5">Microbial</strain>
    </source>
</reference>
<evidence type="ECO:0000313" key="7">
    <source>
        <dbReference type="Proteomes" id="UP000195540"/>
    </source>
</evidence>
<dbReference type="GO" id="GO:0016758">
    <property type="term" value="F:hexosyltransferase activity"/>
    <property type="evidence" value="ECO:0007669"/>
    <property type="project" value="UniProtKB-ARBA"/>
</dbReference>
<dbReference type="Proteomes" id="UP000254191">
    <property type="component" value="Unassembled WGS sequence"/>
</dbReference>
<dbReference type="Proteomes" id="UP000195540">
    <property type="component" value="Chromosome"/>
</dbReference>
<dbReference type="EMBL" id="CP021694">
    <property type="protein sequence ID" value="ARX33548.1"/>
    <property type="molecule type" value="Genomic_DNA"/>
</dbReference>
<evidence type="ECO:0000313" key="5">
    <source>
        <dbReference type="EMBL" id="EKW9777839.1"/>
    </source>
</evidence>
<dbReference type="AlphaFoldDB" id="A0A1Z1SRE5"/>
<reference evidence="4 7" key="1">
    <citation type="submission" date="2017-05" db="EMBL/GenBank/DDBJ databases">
        <title>Whole genome sequencing of Proteus mirabilis AR_0155.</title>
        <authorList>
            <person name="Conlan S."/>
            <person name="Thomas P.J."/>
            <person name="Mullikin J."/>
            <person name="Frank K.M."/>
            <person name="Segre J.A."/>
        </authorList>
    </citation>
    <scope>NUCLEOTIDE SEQUENCE [LARGE SCALE GENOMIC DNA]</scope>
    <source>
        <strain evidence="4 7">AR_0155</strain>
    </source>
</reference>
<evidence type="ECO:0000313" key="8">
    <source>
        <dbReference type="Proteomes" id="UP000254191"/>
    </source>
</evidence>